<name>A0A5S9M5E9_BACIA</name>
<proteinExistence type="predicted"/>
<protein>
    <submittedName>
        <fullName evidence="1">Uncharacterized protein</fullName>
    </submittedName>
</protein>
<reference evidence="1 2" key="1">
    <citation type="submission" date="2019-12" db="EMBL/GenBank/DDBJ databases">
        <title>Full genome sequence of a Bacillus safensis strain isolated from commercially available natto in Indonesia.</title>
        <authorList>
            <person name="Yoshida M."/>
            <person name="Uomi M."/>
            <person name="Waturangi D."/>
            <person name="Ekaputri J.J."/>
            <person name="Setiamarga D.H.E."/>
        </authorList>
    </citation>
    <scope>NUCLEOTIDE SEQUENCE [LARGE SCALE GENOMIC DNA]</scope>
    <source>
        <strain evidence="1 2">IDN1</strain>
    </source>
</reference>
<gene>
    <name evidence="1" type="ORF">BsIDN1_17790</name>
</gene>
<evidence type="ECO:0000313" key="2">
    <source>
        <dbReference type="Proteomes" id="UP000464658"/>
    </source>
</evidence>
<evidence type="ECO:0000313" key="1">
    <source>
        <dbReference type="EMBL" id="BBP88161.1"/>
    </source>
</evidence>
<accession>A0A5S9M5E9</accession>
<organism evidence="1 2">
    <name type="scientific">Bacillus safensis</name>
    <dbReference type="NCBI Taxonomy" id="561879"/>
    <lineage>
        <taxon>Bacteria</taxon>
        <taxon>Bacillati</taxon>
        <taxon>Bacillota</taxon>
        <taxon>Bacilli</taxon>
        <taxon>Bacillales</taxon>
        <taxon>Bacillaceae</taxon>
        <taxon>Bacillus</taxon>
    </lineage>
</organism>
<dbReference type="EMBL" id="AP021906">
    <property type="protein sequence ID" value="BBP88161.1"/>
    <property type="molecule type" value="Genomic_DNA"/>
</dbReference>
<dbReference type="AlphaFoldDB" id="A0A5S9M5E9"/>
<dbReference type="Proteomes" id="UP000464658">
    <property type="component" value="Chromosome"/>
</dbReference>
<sequence>MRLIIGEPIELSEFDHLPPKERLGAMTEVLNTRIKELEAQLMEKA</sequence>